<evidence type="ECO:0000313" key="4">
    <source>
        <dbReference type="Proteomes" id="UP001164286"/>
    </source>
</evidence>
<dbReference type="EMBL" id="JAKWFO010000005">
    <property type="protein sequence ID" value="KAI9636784.1"/>
    <property type="molecule type" value="Genomic_DNA"/>
</dbReference>
<protein>
    <recommendedName>
        <fullName evidence="2">Roadblock/LAMTOR2 domain-containing protein</fullName>
    </recommendedName>
</protein>
<gene>
    <name evidence="3" type="ORF">MKK02DRAFT_45492</name>
</gene>
<dbReference type="Gene3D" id="3.30.450.30">
    <property type="entry name" value="Dynein light chain 2a, cytoplasmic"/>
    <property type="match status" value="1"/>
</dbReference>
<dbReference type="SUPFAM" id="SSF103196">
    <property type="entry name" value="Roadblock/LC7 domain"/>
    <property type="match status" value="1"/>
</dbReference>
<accession>A0AA38HC78</accession>
<dbReference type="GeneID" id="77732651"/>
<dbReference type="InterPro" id="IPR004942">
    <property type="entry name" value="Roadblock/LAMTOR2_dom"/>
</dbReference>
<evidence type="ECO:0000259" key="2">
    <source>
        <dbReference type="SMART" id="SM00960"/>
    </source>
</evidence>
<name>A0AA38HC78_9TREE</name>
<sequence length="106" mass="11697">MSDFDTPPEIEQALARISSYRNVRGVMILLREPLGIVKSSGAVFDGEAGRVYAKAVEGIVVTTARAVAECEEGDVLRLMRIRTKRHELIITPDGRFLSVVLQDPDL</sequence>
<dbReference type="Proteomes" id="UP001164286">
    <property type="component" value="Unassembled WGS sequence"/>
</dbReference>
<dbReference type="AlphaFoldDB" id="A0AA38HC78"/>
<dbReference type="PANTHER" id="PTHR10779">
    <property type="entry name" value="DYNEIN LIGHT CHAIN ROADBLOCK"/>
    <property type="match status" value="1"/>
</dbReference>
<reference evidence="3" key="1">
    <citation type="journal article" date="2022" name="G3 (Bethesda)">
        <title>High quality genome of the basidiomycete yeast Dioszegia hungarica PDD-24b-2 isolated from cloud water.</title>
        <authorList>
            <person name="Jarrige D."/>
            <person name="Haridas S."/>
            <person name="Bleykasten-Grosshans C."/>
            <person name="Joly M."/>
            <person name="Nadalig T."/>
            <person name="Sancelme M."/>
            <person name="Vuilleumier S."/>
            <person name="Grigoriev I.V."/>
            <person name="Amato P."/>
            <person name="Bringel F."/>
        </authorList>
    </citation>
    <scope>NUCLEOTIDE SEQUENCE</scope>
    <source>
        <strain evidence="3">PDD-24b-2</strain>
    </source>
</reference>
<evidence type="ECO:0000313" key="3">
    <source>
        <dbReference type="EMBL" id="KAI9636784.1"/>
    </source>
</evidence>
<comment type="caution">
    <text evidence="3">The sequence shown here is derived from an EMBL/GenBank/DDBJ whole genome shotgun (WGS) entry which is preliminary data.</text>
</comment>
<dbReference type="RefSeq" id="XP_052946561.1">
    <property type="nucleotide sequence ID" value="XM_053093446.1"/>
</dbReference>
<evidence type="ECO:0000256" key="1">
    <source>
        <dbReference type="ARBA" id="ARBA00007191"/>
    </source>
</evidence>
<dbReference type="Pfam" id="PF03259">
    <property type="entry name" value="Robl_LC7"/>
    <property type="match status" value="1"/>
</dbReference>
<feature type="domain" description="Roadblock/LAMTOR2" evidence="2">
    <location>
        <begin position="10"/>
        <end position="101"/>
    </location>
</feature>
<dbReference type="SMART" id="SM00960">
    <property type="entry name" value="Robl_LC7"/>
    <property type="match status" value="1"/>
</dbReference>
<proteinExistence type="inferred from homology"/>
<organism evidence="3 4">
    <name type="scientific">Dioszegia hungarica</name>
    <dbReference type="NCBI Taxonomy" id="4972"/>
    <lineage>
        <taxon>Eukaryota</taxon>
        <taxon>Fungi</taxon>
        <taxon>Dikarya</taxon>
        <taxon>Basidiomycota</taxon>
        <taxon>Agaricomycotina</taxon>
        <taxon>Tremellomycetes</taxon>
        <taxon>Tremellales</taxon>
        <taxon>Bulleribasidiaceae</taxon>
        <taxon>Dioszegia</taxon>
    </lineage>
</organism>
<keyword evidence="4" id="KW-1185">Reference proteome</keyword>
<comment type="similarity">
    <text evidence="1">Belongs to the GAMAD family.</text>
</comment>